<dbReference type="InterPro" id="IPR029058">
    <property type="entry name" value="AB_hydrolase_fold"/>
</dbReference>
<reference evidence="3" key="1">
    <citation type="journal article" date="2023" name="Front. Microbiol.">
        <title>Genomic-based phylogenetic and metabolic analyses of the genus Natronomonas, and description of Natronomonas aquatica sp. nov.</title>
        <authorList>
            <person name="Garcia-Roldan A."/>
            <person name="Duran-Viseras A."/>
            <person name="de la Haba R.R."/>
            <person name="Corral P."/>
            <person name="Sanchez-Porro C."/>
            <person name="Ventosa A."/>
        </authorList>
    </citation>
    <scope>NUCLEOTIDE SEQUENCE</scope>
    <source>
        <strain evidence="3">F2-12</strain>
    </source>
</reference>
<dbReference type="PANTHER" id="PTHR43194:SF2">
    <property type="entry name" value="PEROXISOMAL MEMBRANE PROTEIN LPX1"/>
    <property type="match status" value="1"/>
</dbReference>
<dbReference type="PANTHER" id="PTHR43194">
    <property type="entry name" value="HYDROLASE ALPHA/BETA FOLD FAMILY"/>
    <property type="match status" value="1"/>
</dbReference>
<dbReference type="GO" id="GO:0016787">
    <property type="term" value="F:hydrolase activity"/>
    <property type="evidence" value="ECO:0007669"/>
    <property type="project" value="UniProtKB-KW"/>
</dbReference>
<dbReference type="Proteomes" id="UP001139494">
    <property type="component" value="Unassembled WGS sequence"/>
</dbReference>
<protein>
    <submittedName>
        <fullName evidence="3">Alpha/beta hydrolase</fullName>
    </submittedName>
</protein>
<dbReference type="EMBL" id="JAHLKM010000001">
    <property type="protein sequence ID" value="MCQ4332029.1"/>
    <property type="molecule type" value="Genomic_DNA"/>
</dbReference>
<feature type="domain" description="AB hydrolase-1" evidence="2">
    <location>
        <begin position="30"/>
        <end position="302"/>
    </location>
</feature>
<evidence type="ECO:0000259" key="2">
    <source>
        <dbReference type="Pfam" id="PF12697"/>
    </source>
</evidence>
<keyword evidence="3" id="KW-0378">Hydrolase</keyword>
<evidence type="ECO:0000313" key="3">
    <source>
        <dbReference type="EMBL" id="MCQ4332029.1"/>
    </source>
</evidence>
<dbReference type="InterPro" id="IPR000073">
    <property type="entry name" value="AB_hydrolase_1"/>
</dbReference>
<evidence type="ECO:0000313" key="4">
    <source>
        <dbReference type="Proteomes" id="UP001139494"/>
    </source>
</evidence>
<comment type="caution">
    <text evidence="3">The sequence shown here is derived from an EMBL/GenBank/DDBJ whole genome shotgun (WGS) entry which is preliminary data.</text>
</comment>
<dbReference type="Pfam" id="PF12697">
    <property type="entry name" value="Abhydrolase_6"/>
    <property type="match status" value="1"/>
</dbReference>
<feature type="region of interest" description="Disordered" evidence="1">
    <location>
        <begin position="157"/>
        <end position="181"/>
    </location>
</feature>
<keyword evidence="4" id="KW-1185">Reference proteome</keyword>
<dbReference type="InterPro" id="IPR050228">
    <property type="entry name" value="Carboxylesterase_BioH"/>
</dbReference>
<dbReference type="SUPFAM" id="SSF53474">
    <property type="entry name" value="alpha/beta-Hydrolases"/>
    <property type="match status" value="1"/>
</dbReference>
<accession>A0A9R1CNH5</accession>
<name>A0A9R1CNH5_9EURY</name>
<evidence type="ECO:0000256" key="1">
    <source>
        <dbReference type="SAM" id="MobiDB-lite"/>
    </source>
</evidence>
<feature type="compositionally biased region" description="Basic and acidic residues" evidence="1">
    <location>
        <begin position="172"/>
        <end position="181"/>
    </location>
</feature>
<organism evidence="3 4">
    <name type="scientific">Natronomonas aquatica</name>
    <dbReference type="NCBI Taxonomy" id="2841590"/>
    <lineage>
        <taxon>Archaea</taxon>
        <taxon>Methanobacteriati</taxon>
        <taxon>Methanobacteriota</taxon>
        <taxon>Stenosarchaea group</taxon>
        <taxon>Halobacteria</taxon>
        <taxon>Halobacteriales</taxon>
        <taxon>Natronomonadaceae</taxon>
        <taxon>Natronomonas</taxon>
    </lineage>
</organism>
<dbReference type="RefSeq" id="WP_256027938.1">
    <property type="nucleotide sequence ID" value="NZ_JAHLKM010000001.1"/>
</dbReference>
<sequence length="319" mass="33940">MQTDTHRIQSTDGITISLRERSPTDPDSAVVFVHGATYAGRAVFDPRGAPEHSWLVWSADAGRAAFAVDIRGYGDSDRPPAMDAEDDGQAPPARAPEAAADVAVAIEAVRERFGCPVHLVGTSWGTMIAGRLLTAADAPEVASVTLYAPVFEPDPSLLEGMRTDPPPTRTVSRTEARSRWNEQVHTDPPAAIRGGTADSDPVFEAFWASLAASGQGVEGRDAIVAPNGTLADLADGSAGDPPYDPGAIDVPTLVVRGSLDPTATRADALSVYDRLAVSDDEAVYAEIDGGTHFVHLERRRRALYETVEAFQSGVRERTR</sequence>
<gene>
    <name evidence="3" type="ORF">KM295_00725</name>
</gene>
<feature type="region of interest" description="Disordered" evidence="1">
    <location>
        <begin position="1"/>
        <end position="25"/>
    </location>
</feature>
<proteinExistence type="predicted"/>
<dbReference type="AlphaFoldDB" id="A0A9R1CNH5"/>
<dbReference type="Gene3D" id="3.40.50.1820">
    <property type="entry name" value="alpha/beta hydrolase"/>
    <property type="match status" value="1"/>
</dbReference>